<sequence>MFRKGSSRQNLFESDKCIDLLEHTQT</sequence>
<proteinExistence type="predicted"/>
<organism evidence="1 2">
    <name type="scientific">Gossypium schwendimanii</name>
    <name type="common">Cotton</name>
    <dbReference type="NCBI Taxonomy" id="34291"/>
    <lineage>
        <taxon>Eukaryota</taxon>
        <taxon>Viridiplantae</taxon>
        <taxon>Streptophyta</taxon>
        <taxon>Embryophyta</taxon>
        <taxon>Tracheophyta</taxon>
        <taxon>Spermatophyta</taxon>
        <taxon>Magnoliopsida</taxon>
        <taxon>eudicotyledons</taxon>
        <taxon>Gunneridae</taxon>
        <taxon>Pentapetalae</taxon>
        <taxon>rosids</taxon>
        <taxon>malvids</taxon>
        <taxon>Malvales</taxon>
        <taxon>Malvaceae</taxon>
        <taxon>Malvoideae</taxon>
        <taxon>Gossypium</taxon>
    </lineage>
</organism>
<dbReference type="Proteomes" id="UP000593576">
    <property type="component" value="Unassembled WGS sequence"/>
</dbReference>
<evidence type="ECO:0000313" key="2">
    <source>
        <dbReference type="Proteomes" id="UP000593576"/>
    </source>
</evidence>
<dbReference type="AlphaFoldDB" id="A0A7J9N2F3"/>
<name>A0A7J9N2F3_GOSSC</name>
<dbReference type="EMBL" id="JABFAF010268147">
    <property type="protein sequence ID" value="MBA0877428.1"/>
    <property type="molecule type" value="Genomic_DNA"/>
</dbReference>
<protein>
    <submittedName>
        <fullName evidence="1">Uncharacterized protein</fullName>
    </submittedName>
</protein>
<comment type="caution">
    <text evidence="1">The sequence shown here is derived from an EMBL/GenBank/DDBJ whole genome shotgun (WGS) entry which is preliminary data.</text>
</comment>
<dbReference type="OrthoDB" id="1001079at2759"/>
<gene>
    <name evidence="1" type="ORF">Goshw_006245</name>
</gene>
<evidence type="ECO:0000313" key="1">
    <source>
        <dbReference type="EMBL" id="MBA0877428.1"/>
    </source>
</evidence>
<accession>A0A7J9N2F3</accession>
<reference evidence="1 2" key="1">
    <citation type="journal article" date="2019" name="Genome Biol. Evol.">
        <title>Insights into the evolution of the New World diploid cottons (Gossypium, subgenus Houzingenia) based on genome sequencing.</title>
        <authorList>
            <person name="Grover C.E."/>
            <person name="Arick M.A. 2nd"/>
            <person name="Thrash A."/>
            <person name="Conover J.L."/>
            <person name="Sanders W.S."/>
            <person name="Peterson D.G."/>
            <person name="Frelichowski J.E."/>
            <person name="Scheffler J.A."/>
            <person name="Scheffler B.E."/>
            <person name="Wendel J.F."/>
        </authorList>
    </citation>
    <scope>NUCLEOTIDE SEQUENCE [LARGE SCALE GENOMIC DNA]</scope>
    <source>
        <strain evidence="1">1</strain>
        <tissue evidence="1">Leaf</tissue>
    </source>
</reference>
<keyword evidence="2" id="KW-1185">Reference proteome</keyword>